<evidence type="ECO:0000256" key="2">
    <source>
        <dbReference type="ARBA" id="ARBA00023125"/>
    </source>
</evidence>
<dbReference type="RefSeq" id="WP_379260454.1">
    <property type="nucleotide sequence ID" value="NZ_JBHUMJ010000002.1"/>
</dbReference>
<dbReference type="SMART" id="SM00347">
    <property type="entry name" value="HTH_MARR"/>
    <property type="match status" value="1"/>
</dbReference>
<dbReference type="Proteomes" id="UP001597540">
    <property type="component" value="Unassembled WGS sequence"/>
</dbReference>
<dbReference type="Pfam" id="PF01047">
    <property type="entry name" value="MarR"/>
    <property type="match status" value="1"/>
</dbReference>
<keyword evidence="2" id="KW-0238">DNA-binding</keyword>
<dbReference type="PANTHER" id="PTHR42756:SF1">
    <property type="entry name" value="TRANSCRIPTIONAL REPRESSOR OF EMRAB OPERON"/>
    <property type="match status" value="1"/>
</dbReference>
<evidence type="ECO:0000313" key="6">
    <source>
        <dbReference type="Proteomes" id="UP001597540"/>
    </source>
</evidence>
<dbReference type="PROSITE" id="PS01117">
    <property type="entry name" value="HTH_MARR_1"/>
    <property type="match status" value="1"/>
</dbReference>
<comment type="caution">
    <text evidence="5">The sequence shown here is derived from an EMBL/GenBank/DDBJ whole genome shotgun (WGS) entry which is preliminary data.</text>
</comment>
<protein>
    <submittedName>
        <fullName evidence="5">MarR family winged helix-turn-helix transcriptional regulator</fullName>
    </submittedName>
</protein>
<feature type="domain" description="HTH marR-type" evidence="4">
    <location>
        <begin position="1"/>
        <end position="134"/>
    </location>
</feature>
<dbReference type="InterPro" id="IPR000835">
    <property type="entry name" value="HTH_MarR-typ"/>
</dbReference>
<dbReference type="EMBL" id="JBHUMJ010000002">
    <property type="protein sequence ID" value="MFD2699543.1"/>
    <property type="molecule type" value="Genomic_DNA"/>
</dbReference>
<keyword evidence="1" id="KW-0805">Transcription regulation</keyword>
<reference evidence="6" key="1">
    <citation type="journal article" date="2019" name="Int. J. Syst. Evol. Microbiol.">
        <title>The Global Catalogue of Microorganisms (GCM) 10K type strain sequencing project: providing services to taxonomists for standard genome sequencing and annotation.</title>
        <authorList>
            <consortium name="The Broad Institute Genomics Platform"/>
            <consortium name="The Broad Institute Genome Sequencing Center for Infectious Disease"/>
            <person name="Wu L."/>
            <person name="Ma J."/>
        </authorList>
    </citation>
    <scope>NUCLEOTIDE SEQUENCE [LARGE SCALE GENOMIC DNA]</scope>
    <source>
        <strain evidence="6">KCTC 33849</strain>
    </source>
</reference>
<dbReference type="SUPFAM" id="SSF46785">
    <property type="entry name" value="Winged helix' DNA-binding domain"/>
    <property type="match status" value="1"/>
</dbReference>
<keyword evidence="3" id="KW-0804">Transcription</keyword>
<accession>A0ABW5SIE4</accession>
<dbReference type="InterPro" id="IPR036390">
    <property type="entry name" value="WH_DNA-bd_sf"/>
</dbReference>
<dbReference type="Gene3D" id="1.10.10.10">
    <property type="entry name" value="Winged helix-like DNA-binding domain superfamily/Winged helix DNA-binding domain"/>
    <property type="match status" value="1"/>
</dbReference>
<dbReference type="InterPro" id="IPR023187">
    <property type="entry name" value="Tscrpt_reg_MarR-type_CS"/>
</dbReference>
<gene>
    <name evidence="5" type="ORF">ACFSVM_03610</name>
</gene>
<evidence type="ECO:0000256" key="1">
    <source>
        <dbReference type="ARBA" id="ARBA00023015"/>
    </source>
</evidence>
<dbReference type="PANTHER" id="PTHR42756">
    <property type="entry name" value="TRANSCRIPTIONAL REGULATOR, MARR"/>
    <property type="match status" value="1"/>
</dbReference>
<evidence type="ECO:0000256" key="3">
    <source>
        <dbReference type="ARBA" id="ARBA00023163"/>
    </source>
</evidence>
<sequence length="147" mass="16960">MKYELLSKLMSGYMTNFVVKYAKILDNDLTSSQYFILQTLAWEGPQTSTYFAGQLDVTMPAITNLTNKLVSKGYIERRSAESDRRKVVLHITDQGMAVEQKMLDKYKELTDGLWSEFSEEEMDLLIASYQKMLKHLNQPKDPSQSDN</sequence>
<dbReference type="PRINTS" id="PR00598">
    <property type="entry name" value="HTHMARR"/>
</dbReference>
<evidence type="ECO:0000313" key="5">
    <source>
        <dbReference type="EMBL" id="MFD2699543.1"/>
    </source>
</evidence>
<evidence type="ECO:0000259" key="4">
    <source>
        <dbReference type="PROSITE" id="PS50995"/>
    </source>
</evidence>
<proteinExistence type="predicted"/>
<organism evidence="5 6">
    <name type="scientific">Paenibacillus shunpengii</name>
    <dbReference type="NCBI Taxonomy" id="2054424"/>
    <lineage>
        <taxon>Bacteria</taxon>
        <taxon>Bacillati</taxon>
        <taxon>Bacillota</taxon>
        <taxon>Bacilli</taxon>
        <taxon>Bacillales</taxon>
        <taxon>Paenibacillaceae</taxon>
        <taxon>Paenibacillus</taxon>
    </lineage>
</organism>
<dbReference type="PROSITE" id="PS50995">
    <property type="entry name" value="HTH_MARR_2"/>
    <property type="match status" value="1"/>
</dbReference>
<keyword evidence="6" id="KW-1185">Reference proteome</keyword>
<dbReference type="InterPro" id="IPR036388">
    <property type="entry name" value="WH-like_DNA-bd_sf"/>
</dbReference>
<name>A0ABW5SIE4_9BACL</name>